<protein>
    <submittedName>
        <fullName evidence="1">Uncharacterized protein</fullName>
    </submittedName>
</protein>
<dbReference type="Proteomes" id="UP000193427">
    <property type="component" value="Chromosome"/>
</dbReference>
<dbReference type="OrthoDB" id="9776898at2"/>
<dbReference type="PANTHER" id="PTHR47017:SF1">
    <property type="entry name" value="ACYL-COA"/>
    <property type="match status" value="1"/>
</dbReference>
<dbReference type="AlphaFoldDB" id="A0A1W6L7Q8"/>
<accession>A0A1W6L7Q8</accession>
<dbReference type="Gene3D" id="3.40.630.30">
    <property type="match status" value="1"/>
</dbReference>
<reference evidence="1 2" key="1">
    <citation type="submission" date="2016-04" db="EMBL/GenBank/DDBJ databases">
        <title>Complete genome sequence of natural rubber-degrading, novel Gram-negative bacterium, Rhizobacter gummiphilus strain NS21.</title>
        <authorList>
            <person name="Tabata M."/>
            <person name="Kasai D."/>
            <person name="Fukuda M."/>
        </authorList>
    </citation>
    <scope>NUCLEOTIDE SEQUENCE [LARGE SCALE GENOMIC DNA]</scope>
    <source>
        <strain evidence="1 2">NS21</strain>
    </source>
</reference>
<evidence type="ECO:0000313" key="2">
    <source>
        <dbReference type="Proteomes" id="UP000193427"/>
    </source>
</evidence>
<sequence>MTTPSAAAPWTARVVESLEGVDRDAWQRLAGGNPFVGFDFLSLLERSGCVSRRTGWLPQHLLLESDGRLVGAAPAYLKSHSRGEFVFDQGWAQAFERHGLPYYPKLVLAAPFSPVTGPRLLAADAASRAGLAQAVVALAREREVSSVHALFVDDGARSALVDEGFLVRESVQFHWTDAGYGSFDGFLASLSHDKRKKIKQDRKQVEKAGVTFRWLTGADLGTAHLEFFYDCYVNTYQAHWSSPYLTLPFFLEWHQRCPKALVLVLAEQEGRPIACALNVLGDGVLYGRYWGSTTFVSGLHFETCYLQAIAFCLANGVGTFEGGAQGEHKMARGLMPVRTQSAHWIADPRFAAAIEDFLGRETEAIDGYVAQLEASSPFREGPPPGEGPAPG</sequence>
<dbReference type="InterPro" id="IPR007434">
    <property type="entry name" value="FemAB-like"/>
</dbReference>
<evidence type="ECO:0000313" key="1">
    <source>
        <dbReference type="EMBL" id="ARN20335.1"/>
    </source>
</evidence>
<dbReference type="SUPFAM" id="SSF55729">
    <property type="entry name" value="Acyl-CoA N-acyltransferases (Nat)"/>
    <property type="match status" value="1"/>
</dbReference>
<dbReference type="InterPro" id="IPR016181">
    <property type="entry name" value="Acyl_CoA_acyltransferase"/>
</dbReference>
<dbReference type="RefSeq" id="WP_085750607.1">
    <property type="nucleotide sequence ID" value="NZ_BSPR01000023.1"/>
</dbReference>
<dbReference type="Pfam" id="PF04339">
    <property type="entry name" value="FemAB_like"/>
    <property type="match status" value="1"/>
</dbReference>
<dbReference type="STRING" id="946333.A4W93_10715"/>
<keyword evidence="2" id="KW-1185">Reference proteome</keyword>
<name>A0A1W6L7Q8_9BURK</name>
<dbReference type="KEGG" id="rgu:A4W93_10715"/>
<organism evidence="1 2">
    <name type="scientific">Piscinibacter gummiphilus</name>
    <dbReference type="NCBI Taxonomy" id="946333"/>
    <lineage>
        <taxon>Bacteria</taxon>
        <taxon>Pseudomonadati</taxon>
        <taxon>Pseudomonadota</taxon>
        <taxon>Betaproteobacteria</taxon>
        <taxon>Burkholderiales</taxon>
        <taxon>Sphaerotilaceae</taxon>
        <taxon>Piscinibacter</taxon>
    </lineage>
</organism>
<dbReference type="PANTHER" id="PTHR47017">
    <property type="entry name" value="ACYL-COA"/>
    <property type="match status" value="1"/>
</dbReference>
<gene>
    <name evidence="1" type="ORF">A4W93_10715</name>
</gene>
<proteinExistence type="predicted"/>
<dbReference type="EMBL" id="CP015118">
    <property type="protein sequence ID" value="ARN20335.1"/>
    <property type="molecule type" value="Genomic_DNA"/>
</dbReference>